<evidence type="ECO:0000313" key="5">
    <source>
        <dbReference type="Proteomes" id="UP000033966"/>
    </source>
</evidence>
<evidence type="ECO:0000313" key="4">
    <source>
        <dbReference type="EMBL" id="KKT92116.1"/>
    </source>
</evidence>
<keyword evidence="2" id="KW-0342">GTP-binding</keyword>
<dbReference type="InterPro" id="IPR003008">
    <property type="entry name" value="Tubulin_FtsZ_GTPase"/>
</dbReference>
<dbReference type="GO" id="GO:0003924">
    <property type="term" value="F:GTPase activity"/>
    <property type="evidence" value="ECO:0007669"/>
    <property type="project" value="InterPro"/>
</dbReference>
<keyword evidence="1" id="KW-0547">Nucleotide-binding</keyword>
<feature type="non-terminal residue" evidence="4">
    <location>
        <position position="205"/>
    </location>
</feature>
<evidence type="ECO:0000256" key="2">
    <source>
        <dbReference type="ARBA" id="ARBA00023134"/>
    </source>
</evidence>
<protein>
    <submittedName>
        <fullName evidence="4">Cell division protein FtsZ</fullName>
    </submittedName>
</protein>
<organism evidence="4 5">
    <name type="scientific">Candidatus Jorgensenbacteria bacterium GW2011_GWA2_45_13</name>
    <dbReference type="NCBI Taxonomy" id="1618662"/>
    <lineage>
        <taxon>Bacteria</taxon>
        <taxon>Candidatus Joergenseniibacteriota</taxon>
    </lineage>
</organism>
<dbReference type="InterPro" id="IPR036525">
    <property type="entry name" value="Tubulin/FtsZ_GTPase_sf"/>
</dbReference>
<sequence length="205" mass="21583">MSAAKQKGTLTRIKVVGIGGAGGKIVGRMMEGDRMRGVEFISVNTDAQDLDRVSAHKKIYIGRALTRGLGAGMNPEVGKQAAEENRSEIGEALDGADVVFVTAGMGGGTGTLGSSVVAEIAKEKGILTLAMVTKPFSFEGSQRMTIAQDGLHRIKDKVDSLIVIPNDRIFSLIDKETPLLKAFSFVDEVLKQAVGAIAELVNVPG</sequence>
<dbReference type="SUPFAM" id="SSF52490">
    <property type="entry name" value="Tubulin nucleotide-binding domain-like"/>
    <property type="match status" value="1"/>
</dbReference>
<dbReference type="Pfam" id="PF00091">
    <property type="entry name" value="Tubulin"/>
    <property type="match status" value="1"/>
</dbReference>
<name>A0A0G1L882_9BACT</name>
<reference evidence="4 5" key="1">
    <citation type="journal article" date="2015" name="Nature">
        <title>rRNA introns, odd ribosomes, and small enigmatic genomes across a large radiation of phyla.</title>
        <authorList>
            <person name="Brown C.T."/>
            <person name="Hug L.A."/>
            <person name="Thomas B.C."/>
            <person name="Sharon I."/>
            <person name="Castelle C.J."/>
            <person name="Singh A."/>
            <person name="Wilkins M.J."/>
            <person name="Williams K.H."/>
            <person name="Banfield J.F."/>
        </authorList>
    </citation>
    <scope>NUCLEOTIDE SEQUENCE [LARGE SCALE GENOMIC DNA]</scope>
</reference>
<keyword evidence="4" id="KW-0132">Cell division</keyword>
<dbReference type="SMART" id="SM00864">
    <property type="entry name" value="Tubulin"/>
    <property type="match status" value="1"/>
</dbReference>
<dbReference type="GO" id="GO:0032153">
    <property type="term" value="C:cell division site"/>
    <property type="evidence" value="ECO:0007669"/>
    <property type="project" value="TreeGrafter"/>
</dbReference>
<accession>A0A0G1L882</accession>
<keyword evidence="4" id="KW-0131">Cell cycle</keyword>
<dbReference type="GO" id="GO:0005525">
    <property type="term" value="F:GTP binding"/>
    <property type="evidence" value="ECO:0007669"/>
    <property type="project" value="UniProtKB-KW"/>
</dbReference>
<dbReference type="Proteomes" id="UP000033966">
    <property type="component" value="Unassembled WGS sequence"/>
</dbReference>
<evidence type="ECO:0000259" key="3">
    <source>
        <dbReference type="SMART" id="SM00864"/>
    </source>
</evidence>
<gene>
    <name evidence="4" type="ORF">UW92_C0006G0015</name>
</gene>
<feature type="domain" description="Tubulin/FtsZ GTPase" evidence="3">
    <location>
        <begin position="12"/>
        <end position="205"/>
    </location>
</feature>
<dbReference type="AlphaFoldDB" id="A0A0G1L882"/>
<dbReference type="InterPro" id="IPR000158">
    <property type="entry name" value="Cell_div_FtsZ"/>
</dbReference>
<dbReference type="EMBL" id="LCKF01000006">
    <property type="protein sequence ID" value="KKT92116.1"/>
    <property type="molecule type" value="Genomic_DNA"/>
</dbReference>
<dbReference type="FunFam" id="3.40.50.1440:FF:000001">
    <property type="entry name" value="Cell division protein FtsZ"/>
    <property type="match status" value="1"/>
</dbReference>
<dbReference type="GO" id="GO:0051301">
    <property type="term" value="P:cell division"/>
    <property type="evidence" value="ECO:0007669"/>
    <property type="project" value="UniProtKB-KW"/>
</dbReference>
<dbReference type="CDD" id="cd02201">
    <property type="entry name" value="FtsZ_type1"/>
    <property type="match status" value="1"/>
</dbReference>
<dbReference type="PANTHER" id="PTHR30314:SF3">
    <property type="entry name" value="MITOCHONDRIAL DIVISION PROTEIN FSZA"/>
    <property type="match status" value="1"/>
</dbReference>
<dbReference type="InterPro" id="IPR045061">
    <property type="entry name" value="FtsZ/CetZ"/>
</dbReference>
<dbReference type="PANTHER" id="PTHR30314">
    <property type="entry name" value="CELL DIVISION PROTEIN FTSZ-RELATED"/>
    <property type="match status" value="1"/>
</dbReference>
<evidence type="ECO:0000256" key="1">
    <source>
        <dbReference type="ARBA" id="ARBA00022741"/>
    </source>
</evidence>
<dbReference type="PRINTS" id="PR00423">
    <property type="entry name" value="CELLDVISFTSZ"/>
</dbReference>
<dbReference type="Gene3D" id="3.40.50.1440">
    <property type="entry name" value="Tubulin/FtsZ, GTPase domain"/>
    <property type="match status" value="1"/>
</dbReference>
<comment type="caution">
    <text evidence="4">The sequence shown here is derived from an EMBL/GenBank/DDBJ whole genome shotgun (WGS) entry which is preliminary data.</text>
</comment>
<dbReference type="GO" id="GO:0005737">
    <property type="term" value="C:cytoplasm"/>
    <property type="evidence" value="ECO:0007669"/>
    <property type="project" value="TreeGrafter"/>
</dbReference>
<proteinExistence type="predicted"/>